<gene>
    <name evidence="3" type="ORF">A3G52_00605</name>
</gene>
<organism evidence="3 4">
    <name type="scientific">Candidatus Taylorbacteria bacterium RIFCSPLOWO2_12_FULL_43_20</name>
    <dbReference type="NCBI Taxonomy" id="1802332"/>
    <lineage>
        <taxon>Bacteria</taxon>
        <taxon>Candidatus Tayloriibacteriota</taxon>
    </lineage>
</organism>
<dbReference type="EMBL" id="MHSK01000022">
    <property type="protein sequence ID" value="OHA41953.1"/>
    <property type="molecule type" value="Genomic_DNA"/>
</dbReference>
<dbReference type="AlphaFoldDB" id="A0A1G2P0Z8"/>
<dbReference type="SUPFAM" id="SSF82771">
    <property type="entry name" value="GIY-YIG endonuclease"/>
    <property type="match status" value="1"/>
</dbReference>
<dbReference type="InterPro" id="IPR035901">
    <property type="entry name" value="GIY-YIG_endonuc_sf"/>
</dbReference>
<comment type="similarity">
    <text evidence="1">Belongs to the UPF0213 family.</text>
</comment>
<dbReference type="PANTHER" id="PTHR34477:SF5">
    <property type="entry name" value="BSL5627 PROTEIN"/>
    <property type="match status" value="1"/>
</dbReference>
<dbReference type="Pfam" id="PF01541">
    <property type="entry name" value="GIY-YIG"/>
    <property type="match status" value="1"/>
</dbReference>
<name>A0A1G2P0Z8_9BACT</name>
<dbReference type="SMART" id="SM00465">
    <property type="entry name" value="GIYc"/>
    <property type="match status" value="1"/>
</dbReference>
<dbReference type="Gene3D" id="3.40.1440.10">
    <property type="entry name" value="GIY-YIG endonuclease"/>
    <property type="match status" value="1"/>
</dbReference>
<feature type="domain" description="GIY-YIG" evidence="2">
    <location>
        <begin position="2"/>
        <end position="79"/>
    </location>
</feature>
<comment type="caution">
    <text evidence="3">The sequence shown here is derived from an EMBL/GenBank/DDBJ whole genome shotgun (WGS) entry which is preliminary data.</text>
</comment>
<dbReference type="CDD" id="cd10448">
    <property type="entry name" value="GIY-YIG_unchar_3"/>
    <property type="match status" value="1"/>
</dbReference>
<dbReference type="InterPro" id="IPR050190">
    <property type="entry name" value="UPF0213_domain"/>
</dbReference>
<dbReference type="PANTHER" id="PTHR34477">
    <property type="entry name" value="UPF0213 PROTEIN YHBQ"/>
    <property type="match status" value="1"/>
</dbReference>
<evidence type="ECO:0000259" key="2">
    <source>
        <dbReference type="PROSITE" id="PS50164"/>
    </source>
</evidence>
<evidence type="ECO:0000256" key="1">
    <source>
        <dbReference type="ARBA" id="ARBA00007435"/>
    </source>
</evidence>
<reference evidence="3 4" key="1">
    <citation type="journal article" date="2016" name="Nat. Commun.">
        <title>Thousands of microbial genomes shed light on interconnected biogeochemical processes in an aquifer system.</title>
        <authorList>
            <person name="Anantharaman K."/>
            <person name="Brown C.T."/>
            <person name="Hug L.A."/>
            <person name="Sharon I."/>
            <person name="Castelle C.J."/>
            <person name="Probst A.J."/>
            <person name="Thomas B.C."/>
            <person name="Singh A."/>
            <person name="Wilkins M.J."/>
            <person name="Karaoz U."/>
            <person name="Brodie E.L."/>
            <person name="Williams K.H."/>
            <person name="Hubbard S.S."/>
            <person name="Banfield J.F."/>
        </authorList>
    </citation>
    <scope>NUCLEOTIDE SEQUENCE [LARGE SCALE GENOMIC DNA]</scope>
</reference>
<dbReference type="PROSITE" id="PS50164">
    <property type="entry name" value="GIY_YIG"/>
    <property type="match status" value="1"/>
</dbReference>
<proteinExistence type="inferred from homology"/>
<dbReference type="InterPro" id="IPR000305">
    <property type="entry name" value="GIY-YIG_endonuc"/>
</dbReference>
<evidence type="ECO:0000313" key="4">
    <source>
        <dbReference type="Proteomes" id="UP000177269"/>
    </source>
</evidence>
<accession>A0A1G2P0Z8</accession>
<protein>
    <submittedName>
        <fullName evidence="3">Excinuclease ABC subunit C</fullName>
    </submittedName>
</protein>
<dbReference type="Proteomes" id="UP000177269">
    <property type="component" value="Unassembled WGS sequence"/>
</dbReference>
<evidence type="ECO:0000313" key="3">
    <source>
        <dbReference type="EMBL" id="OHA41953.1"/>
    </source>
</evidence>
<sequence>MRNYYVYILASQRNGTLYIGVTNDLIRRVYEHKNGLVEGFTKKYNVKNLIYYEATTDVNGALQREKQLKKWNRKWKLDLIESENPNWKDLSEDL</sequence>